<proteinExistence type="predicted"/>
<dbReference type="AlphaFoldDB" id="A0A6G1QTM2"/>
<feature type="chain" id="PRO_5026206920" description="Secreted protein" evidence="1">
    <location>
        <begin position="27"/>
        <end position="101"/>
    </location>
</feature>
<reference evidence="2 3" key="1">
    <citation type="submission" date="2019-02" db="EMBL/GenBank/DDBJ databases">
        <title>Opniocepnalus argus genome.</title>
        <authorList>
            <person name="Zhou C."/>
            <person name="Xiao S."/>
        </authorList>
    </citation>
    <scope>NUCLEOTIDE SEQUENCE [LARGE SCALE GENOMIC DNA]</scope>
    <source>
        <strain evidence="2">OARG1902GOOAL</strain>
        <tissue evidence="2">Muscle</tissue>
    </source>
</reference>
<organism evidence="2 3">
    <name type="scientific">Channa argus</name>
    <name type="common">Northern snakehead</name>
    <name type="synonym">Ophicephalus argus</name>
    <dbReference type="NCBI Taxonomy" id="215402"/>
    <lineage>
        <taxon>Eukaryota</taxon>
        <taxon>Metazoa</taxon>
        <taxon>Chordata</taxon>
        <taxon>Craniata</taxon>
        <taxon>Vertebrata</taxon>
        <taxon>Euteleostomi</taxon>
        <taxon>Actinopterygii</taxon>
        <taxon>Neopterygii</taxon>
        <taxon>Teleostei</taxon>
        <taxon>Neoteleostei</taxon>
        <taxon>Acanthomorphata</taxon>
        <taxon>Anabantaria</taxon>
        <taxon>Anabantiformes</taxon>
        <taxon>Channoidei</taxon>
        <taxon>Channidae</taxon>
        <taxon>Channa</taxon>
    </lineage>
</organism>
<name>A0A6G1QTM2_CHAAH</name>
<evidence type="ECO:0008006" key="4">
    <source>
        <dbReference type="Google" id="ProtNLM"/>
    </source>
</evidence>
<evidence type="ECO:0000256" key="1">
    <source>
        <dbReference type="SAM" id="SignalP"/>
    </source>
</evidence>
<accession>A0A6G1QTM2</accession>
<keyword evidence="1" id="KW-0732">Signal</keyword>
<dbReference type="Proteomes" id="UP000503349">
    <property type="component" value="Chromosome 22"/>
</dbReference>
<keyword evidence="3" id="KW-1185">Reference proteome</keyword>
<sequence>MSHPPVCCPCFLSVVSLFSLLPTVASVSTLLYTCTTASPASSSPSPLAGLHVKSSLGPRRVALMILFLGEFRQSLIKKRISVCKLKPLYSEEAEQEQQQQL</sequence>
<protein>
    <recommendedName>
        <fullName evidence="4">Secreted protein</fullName>
    </recommendedName>
</protein>
<dbReference type="EMBL" id="CM015733">
    <property type="protein sequence ID" value="KAF3705643.1"/>
    <property type="molecule type" value="Genomic_DNA"/>
</dbReference>
<gene>
    <name evidence="2" type="ORF">EXN66_Car021334</name>
</gene>
<feature type="signal peptide" evidence="1">
    <location>
        <begin position="1"/>
        <end position="26"/>
    </location>
</feature>
<evidence type="ECO:0000313" key="2">
    <source>
        <dbReference type="EMBL" id="KAF3705643.1"/>
    </source>
</evidence>
<reference evidence="3" key="2">
    <citation type="submission" date="2019-02" db="EMBL/GenBank/DDBJ databases">
        <title>Opniocepnalus argus Var Kimnra genome.</title>
        <authorList>
            <person name="Zhou C."/>
            <person name="Xiao S."/>
        </authorList>
    </citation>
    <scope>NUCLEOTIDE SEQUENCE [LARGE SCALE GENOMIC DNA]</scope>
</reference>
<evidence type="ECO:0000313" key="3">
    <source>
        <dbReference type="Proteomes" id="UP000503349"/>
    </source>
</evidence>